<keyword evidence="5" id="KW-1185">Reference proteome</keyword>
<evidence type="ECO:0008006" key="6">
    <source>
        <dbReference type="Google" id="ProtNLM"/>
    </source>
</evidence>
<feature type="compositionally biased region" description="Basic and acidic residues" evidence="3">
    <location>
        <begin position="320"/>
        <end position="340"/>
    </location>
</feature>
<dbReference type="AlphaFoldDB" id="A0A292Q4Q4"/>
<dbReference type="PANTHER" id="PTHR10972">
    <property type="entry name" value="OXYSTEROL-BINDING PROTEIN-RELATED"/>
    <property type="match status" value="1"/>
</dbReference>
<dbReference type="EMBL" id="LN890955">
    <property type="protein sequence ID" value="CUS14812.1"/>
    <property type="molecule type" value="Genomic_DNA"/>
</dbReference>
<evidence type="ECO:0000313" key="5">
    <source>
        <dbReference type="Proteomes" id="UP001412239"/>
    </source>
</evidence>
<dbReference type="PROSITE" id="PS01013">
    <property type="entry name" value="OSBP"/>
    <property type="match status" value="1"/>
</dbReference>
<dbReference type="Proteomes" id="UP001412239">
    <property type="component" value="Unassembled WGS sequence"/>
</dbReference>
<evidence type="ECO:0000256" key="3">
    <source>
        <dbReference type="SAM" id="MobiDB-lite"/>
    </source>
</evidence>
<evidence type="ECO:0000256" key="2">
    <source>
        <dbReference type="RuleBase" id="RU003844"/>
    </source>
</evidence>
<comment type="similarity">
    <text evidence="1 2">Belongs to the OSBP family.</text>
</comment>
<dbReference type="GO" id="GO:0016020">
    <property type="term" value="C:membrane"/>
    <property type="evidence" value="ECO:0007669"/>
    <property type="project" value="TreeGrafter"/>
</dbReference>
<dbReference type="Gene3D" id="2.40.160.120">
    <property type="match status" value="1"/>
</dbReference>
<dbReference type="Gene3D" id="3.30.70.3490">
    <property type="match status" value="1"/>
</dbReference>
<evidence type="ECO:0000256" key="1">
    <source>
        <dbReference type="ARBA" id="ARBA00008842"/>
    </source>
</evidence>
<proteinExistence type="inferred from homology"/>
<dbReference type="PANTHER" id="PTHR10972:SF184">
    <property type="entry name" value="OXYSTEROL-BINDING PROTEIN HOMOLOG 4-RELATED"/>
    <property type="match status" value="1"/>
</dbReference>
<dbReference type="SUPFAM" id="SSF144000">
    <property type="entry name" value="Oxysterol-binding protein-like"/>
    <property type="match status" value="1"/>
</dbReference>
<dbReference type="Gene3D" id="6.10.250.1430">
    <property type="match status" value="1"/>
</dbReference>
<dbReference type="Pfam" id="PF01237">
    <property type="entry name" value="Oxysterol_BP"/>
    <property type="match status" value="1"/>
</dbReference>
<dbReference type="InterPro" id="IPR018494">
    <property type="entry name" value="Oxysterol-bd_CS"/>
</dbReference>
<dbReference type="GO" id="GO:0120009">
    <property type="term" value="P:intermembrane lipid transfer"/>
    <property type="evidence" value="ECO:0007669"/>
    <property type="project" value="UniProtKB-ARBA"/>
</dbReference>
<sequence>MSSSKEEAGAVPAAAKSSWGPFLKSIASFNGDLASLTAPPFILSSTSLTEYSGYWAEHPEIFVAPAQENDPQKRALLVLKWFLTTLKQQYSSRSEKLGSEKKPLNPFLGELFLGKWKDPTGEIGETQLISEQVSHHPPVTAYAILNEKHGVKLEGYNGQKASFSGGTISVKQVGHAKYHLREFDEDYLITLPSLHIEGIVYGSPYVELNRGSTIHSSTGYIAQIDYSGKGWITGKKNTFSATLKKEGSKDILYAINGQWSDGFTIKEGKSKKELETYNAKTTEITPLYVAPIEEQDPLESRRAWAKVQESITTGDLETTGTEKSKIENEQRELRKKEREEGREWERRYFTRVMDDPVFTRLAESPGIAAEEGKTDGIWVFDEKKFSQVAEKARAGGEARAEEAANTVA</sequence>
<dbReference type="InterPro" id="IPR037239">
    <property type="entry name" value="OSBP_sf"/>
</dbReference>
<dbReference type="GO" id="GO:0005829">
    <property type="term" value="C:cytosol"/>
    <property type="evidence" value="ECO:0007669"/>
    <property type="project" value="TreeGrafter"/>
</dbReference>
<name>A0A292Q4Q4_9PEZI</name>
<accession>A0A292Q4Q4</accession>
<evidence type="ECO:0000313" key="4">
    <source>
        <dbReference type="EMBL" id="CUS14812.1"/>
    </source>
</evidence>
<dbReference type="FunFam" id="2.40.160.120:FF:000010">
    <property type="entry name" value="Oxysterol-binding protein homolog 4"/>
    <property type="match status" value="1"/>
</dbReference>
<organism evidence="4 5">
    <name type="scientific">Tuber aestivum</name>
    <name type="common">summer truffle</name>
    <dbReference type="NCBI Taxonomy" id="59557"/>
    <lineage>
        <taxon>Eukaryota</taxon>
        <taxon>Fungi</taxon>
        <taxon>Dikarya</taxon>
        <taxon>Ascomycota</taxon>
        <taxon>Pezizomycotina</taxon>
        <taxon>Pezizomycetes</taxon>
        <taxon>Pezizales</taxon>
        <taxon>Tuberaceae</taxon>
        <taxon>Tuber</taxon>
    </lineage>
</organism>
<reference evidence="4" key="1">
    <citation type="submission" date="2015-10" db="EMBL/GenBank/DDBJ databases">
        <authorList>
            <person name="Regsiter A."/>
            <person name="william w."/>
        </authorList>
    </citation>
    <scope>NUCLEOTIDE SEQUENCE</scope>
    <source>
        <strain evidence="4">Montdore</strain>
    </source>
</reference>
<gene>
    <name evidence="4" type="ORF">GSTUAT00001097001</name>
</gene>
<protein>
    <recommendedName>
        <fullName evidence="6">Oxysterol-binding protein</fullName>
    </recommendedName>
</protein>
<dbReference type="Gene3D" id="1.10.287.2720">
    <property type="match status" value="1"/>
</dbReference>
<feature type="region of interest" description="Disordered" evidence="3">
    <location>
        <begin position="313"/>
        <end position="340"/>
    </location>
</feature>
<dbReference type="GO" id="GO:0008142">
    <property type="term" value="F:oxysterol binding"/>
    <property type="evidence" value="ECO:0007669"/>
    <property type="project" value="TreeGrafter"/>
</dbReference>
<dbReference type="FunFam" id="1.10.287.2720:FF:000003">
    <property type="entry name" value="Oxysterol binding protein"/>
    <property type="match status" value="1"/>
</dbReference>
<dbReference type="InterPro" id="IPR000648">
    <property type="entry name" value="Oxysterol-bd"/>
</dbReference>